<dbReference type="Gene3D" id="3.10.450.50">
    <property type="match status" value="1"/>
</dbReference>
<evidence type="ECO:0000259" key="1">
    <source>
        <dbReference type="Pfam" id="PF12680"/>
    </source>
</evidence>
<dbReference type="OrthoDB" id="8684708at2"/>
<keyword evidence="3" id="KW-1185">Reference proteome</keyword>
<dbReference type="Pfam" id="PF12680">
    <property type="entry name" value="SnoaL_2"/>
    <property type="match status" value="1"/>
</dbReference>
<protein>
    <submittedName>
        <fullName evidence="2">Polyketide cyclase</fullName>
    </submittedName>
</protein>
<dbReference type="SUPFAM" id="SSF54427">
    <property type="entry name" value="NTF2-like"/>
    <property type="match status" value="1"/>
</dbReference>
<name>A0A2S0N7N2_9HYPH</name>
<reference evidence="2 3" key="1">
    <citation type="submission" date="2018-03" db="EMBL/GenBank/DDBJ databases">
        <title>Genome sequencing of Phreatobacter sp.</title>
        <authorList>
            <person name="Kim S.-J."/>
            <person name="Heo J."/>
            <person name="Kwon S.-W."/>
        </authorList>
    </citation>
    <scope>NUCLEOTIDE SEQUENCE [LARGE SCALE GENOMIC DNA]</scope>
    <source>
        <strain evidence="2 3">S-12</strain>
    </source>
</reference>
<dbReference type="KEGG" id="phr:C6569_03310"/>
<proteinExistence type="predicted"/>
<gene>
    <name evidence="2" type="ORF">C6569_03310</name>
</gene>
<dbReference type="Proteomes" id="UP000237889">
    <property type="component" value="Chromosome"/>
</dbReference>
<dbReference type="AlphaFoldDB" id="A0A2S0N7N2"/>
<evidence type="ECO:0000313" key="2">
    <source>
        <dbReference type="EMBL" id="AVO44169.1"/>
    </source>
</evidence>
<accession>A0A2S0N7N2</accession>
<feature type="domain" description="SnoaL-like" evidence="1">
    <location>
        <begin position="11"/>
        <end position="103"/>
    </location>
</feature>
<dbReference type="InterPro" id="IPR037401">
    <property type="entry name" value="SnoaL-like"/>
</dbReference>
<dbReference type="EMBL" id="CP027668">
    <property type="protein sequence ID" value="AVO44169.1"/>
    <property type="molecule type" value="Genomic_DNA"/>
</dbReference>
<dbReference type="InterPro" id="IPR032710">
    <property type="entry name" value="NTF2-like_dom_sf"/>
</dbReference>
<evidence type="ECO:0000313" key="3">
    <source>
        <dbReference type="Proteomes" id="UP000237889"/>
    </source>
</evidence>
<dbReference type="RefSeq" id="WP_106747499.1">
    <property type="nucleotide sequence ID" value="NZ_CP027668.1"/>
</dbReference>
<organism evidence="2 3">
    <name type="scientific">Phreatobacter cathodiphilus</name>
    <dbReference type="NCBI Taxonomy" id="1868589"/>
    <lineage>
        <taxon>Bacteria</taxon>
        <taxon>Pseudomonadati</taxon>
        <taxon>Pseudomonadota</taxon>
        <taxon>Alphaproteobacteria</taxon>
        <taxon>Hyphomicrobiales</taxon>
        <taxon>Phreatobacteraceae</taxon>
        <taxon>Phreatobacter</taxon>
    </lineage>
</organism>
<sequence>MTIQLPPIIATYFDADRSGSAERVAHCFTATAVVTDEGRTHAGRDAIRQWKDEASRAYTYTASPRSIASAGDLVVVTSHVAGDFPGSPVDLNYVFRLEGDAIAALEIKP</sequence>